<dbReference type="PROSITE" id="PS00455">
    <property type="entry name" value="AMP_BINDING"/>
    <property type="match status" value="1"/>
</dbReference>
<dbReference type="InterPro" id="IPR020845">
    <property type="entry name" value="AMP-binding_CS"/>
</dbReference>
<sequence length="504" mass="55104">MSSNSPLSFGERLAMLAAERGTSIGLVYLAADGTETRYSWRDMDGMVNRYARVLAAHGVKQGDVVAFALKNSPAHIFTVLGIWRLGATTMGFDPKVPEATKTALLARVEARLCIQENAQAGFLDRARLEALAQRESDAAVPNMVSHPGKILMSGGSTGLPKLMADDQPYLRIPGRTWGNVAPALGFRTDQVNLTCAAMSHNAPLTWTQNGIFEGNTTILMERFDALGVIRAVDRYKVGFLLTVPTMLVRMLDVWPGSGASFASLHALYHTAAPCPAWLKQAWMDILGPERVFEMYGSGESTGQTVITGPEWLEHRGSVGRGFETQIRIRDEAGTILGPHQVGEVFMRPDDLSGRSRYLGKDAPQPRRDADGFQSVGDAGWLDEDGYLYLTGRRDDVINSGGHKIPPERVEAALLRHPDIVDATVFGVDDRDWGQAAMALVTRREGADPLVPEQVLAFLRQHLEPSDLPKVLREEPNLPRDGFGKIRRKALQAQENARLSAAGKA</sequence>
<dbReference type="InterPro" id="IPR025110">
    <property type="entry name" value="AMP-bd_C"/>
</dbReference>
<evidence type="ECO:0000256" key="1">
    <source>
        <dbReference type="ARBA" id="ARBA00006432"/>
    </source>
</evidence>
<accession>A0A443K354</accession>
<evidence type="ECO:0000313" key="4">
    <source>
        <dbReference type="EMBL" id="RWR27176.1"/>
    </source>
</evidence>
<dbReference type="Proteomes" id="UP000284451">
    <property type="component" value="Unassembled WGS sequence"/>
</dbReference>
<dbReference type="RefSeq" id="WP_128233712.1">
    <property type="nucleotide sequence ID" value="NZ_SAUY01000034.1"/>
</dbReference>
<dbReference type="SUPFAM" id="SSF56801">
    <property type="entry name" value="Acetyl-CoA synthetase-like"/>
    <property type="match status" value="1"/>
</dbReference>
<dbReference type="Pfam" id="PF00501">
    <property type="entry name" value="AMP-binding"/>
    <property type="match status" value="1"/>
</dbReference>
<dbReference type="AlphaFoldDB" id="A0A443K354"/>
<organism evidence="4 5">
    <name type="scientific">Paenirhodobacter populi</name>
    <dbReference type="NCBI Taxonomy" id="2306993"/>
    <lineage>
        <taxon>Bacteria</taxon>
        <taxon>Pseudomonadati</taxon>
        <taxon>Pseudomonadota</taxon>
        <taxon>Alphaproteobacteria</taxon>
        <taxon>Rhodobacterales</taxon>
        <taxon>Rhodobacter group</taxon>
        <taxon>Paenirhodobacter</taxon>
    </lineage>
</organism>
<evidence type="ECO:0000259" key="3">
    <source>
        <dbReference type="Pfam" id="PF13193"/>
    </source>
</evidence>
<dbReference type="InterPro" id="IPR000873">
    <property type="entry name" value="AMP-dep_synth/lig_dom"/>
</dbReference>
<dbReference type="InterPro" id="IPR042099">
    <property type="entry name" value="ANL_N_sf"/>
</dbReference>
<comment type="caution">
    <text evidence="4">The sequence shown here is derived from an EMBL/GenBank/DDBJ whole genome shotgun (WGS) entry which is preliminary data.</text>
</comment>
<dbReference type="GO" id="GO:0031956">
    <property type="term" value="F:medium-chain fatty acid-CoA ligase activity"/>
    <property type="evidence" value="ECO:0007669"/>
    <property type="project" value="TreeGrafter"/>
</dbReference>
<comment type="similarity">
    <text evidence="1">Belongs to the ATP-dependent AMP-binding enzyme family.</text>
</comment>
<dbReference type="PANTHER" id="PTHR43201">
    <property type="entry name" value="ACYL-COA SYNTHETASE"/>
    <property type="match status" value="1"/>
</dbReference>
<name>A0A443K354_9RHOB</name>
<dbReference type="GO" id="GO:0006631">
    <property type="term" value="P:fatty acid metabolic process"/>
    <property type="evidence" value="ECO:0007669"/>
    <property type="project" value="TreeGrafter"/>
</dbReference>
<reference evidence="4 5" key="2">
    <citation type="submission" date="2019-01" db="EMBL/GenBank/DDBJ databases">
        <authorList>
            <person name="Li Y."/>
        </authorList>
    </citation>
    <scope>NUCLEOTIDE SEQUENCE [LARGE SCALE GENOMIC DNA]</scope>
    <source>
        <strain evidence="4 5">07D10-4-3</strain>
    </source>
</reference>
<feature type="domain" description="AMP-dependent synthetase/ligase" evidence="2">
    <location>
        <begin position="28"/>
        <end position="347"/>
    </location>
</feature>
<proteinExistence type="inferred from homology"/>
<feature type="domain" description="AMP-binding enzyme C-terminal" evidence="3">
    <location>
        <begin position="409"/>
        <end position="484"/>
    </location>
</feature>
<evidence type="ECO:0000313" key="5">
    <source>
        <dbReference type="Proteomes" id="UP000284451"/>
    </source>
</evidence>
<dbReference type="Gene3D" id="3.30.300.30">
    <property type="match status" value="1"/>
</dbReference>
<dbReference type="InterPro" id="IPR045851">
    <property type="entry name" value="AMP-bd_C_sf"/>
</dbReference>
<reference evidence="4 5" key="1">
    <citation type="submission" date="2019-01" db="EMBL/GenBank/DDBJ databases">
        <title>Sinorhodobacter populi sp. nov. isolated from the symptomatic bark tissue of Populus euramericana canker.</title>
        <authorList>
            <person name="Xu G."/>
        </authorList>
    </citation>
    <scope>NUCLEOTIDE SEQUENCE [LARGE SCALE GENOMIC DNA]</scope>
    <source>
        <strain evidence="4 5">07D10-4-3</strain>
    </source>
</reference>
<dbReference type="Gene3D" id="3.40.50.12780">
    <property type="entry name" value="N-terminal domain of ligase-like"/>
    <property type="match status" value="1"/>
</dbReference>
<evidence type="ECO:0000259" key="2">
    <source>
        <dbReference type="Pfam" id="PF00501"/>
    </source>
</evidence>
<dbReference type="Pfam" id="PF13193">
    <property type="entry name" value="AMP-binding_C"/>
    <property type="match status" value="1"/>
</dbReference>
<protein>
    <submittedName>
        <fullName evidence="4">Acid-CoA ligase</fullName>
    </submittedName>
</protein>
<dbReference type="EMBL" id="SAUY01000034">
    <property type="protein sequence ID" value="RWR27176.1"/>
    <property type="molecule type" value="Genomic_DNA"/>
</dbReference>
<keyword evidence="4" id="KW-0436">Ligase</keyword>
<gene>
    <name evidence="4" type="ORF">D2T29_19005</name>
</gene>
<dbReference type="PANTHER" id="PTHR43201:SF8">
    <property type="entry name" value="ACYL-COA SYNTHETASE FAMILY MEMBER 3"/>
    <property type="match status" value="1"/>
</dbReference>